<dbReference type="GO" id="GO:0016423">
    <property type="term" value="F:tRNA (guanine) methyltransferase activity"/>
    <property type="evidence" value="ECO:0007669"/>
    <property type="project" value="TreeGrafter"/>
</dbReference>
<protein>
    <recommendedName>
        <fullName evidence="4">Methyltransferase</fullName>
        <ecNumber evidence="4">2.1.1.-</ecNumber>
    </recommendedName>
</protein>
<evidence type="ECO:0000256" key="4">
    <source>
        <dbReference type="RuleBase" id="RU362026"/>
    </source>
</evidence>
<evidence type="ECO:0000256" key="1">
    <source>
        <dbReference type="ARBA" id="ARBA00022603"/>
    </source>
</evidence>
<keyword evidence="2" id="KW-0808">Transferase</keyword>
<evidence type="ECO:0000256" key="2">
    <source>
        <dbReference type="ARBA" id="ARBA00022679"/>
    </source>
</evidence>
<keyword evidence="3" id="KW-0680">Restriction system</keyword>
<name>A0A1T4YAF8_9CLOT</name>
<dbReference type="InterPro" id="IPR002941">
    <property type="entry name" value="DNA_methylase_N4/N6"/>
</dbReference>
<dbReference type="InterPro" id="IPR029063">
    <property type="entry name" value="SAM-dependent_MTases_sf"/>
</dbReference>
<reference evidence="7" key="1">
    <citation type="submission" date="2017-02" db="EMBL/GenBank/DDBJ databases">
        <authorList>
            <person name="Varghese N."/>
            <person name="Submissions S."/>
        </authorList>
    </citation>
    <scope>NUCLEOTIDE SEQUENCE [LARGE SCALE GENOMIC DNA]</scope>
    <source>
        <strain evidence="7">USBA 833</strain>
    </source>
</reference>
<evidence type="ECO:0000313" key="6">
    <source>
        <dbReference type="EMBL" id="SKA98301.1"/>
    </source>
</evidence>
<accession>A0A1T4YAF8</accession>
<dbReference type="Pfam" id="PF01555">
    <property type="entry name" value="N6_N4_Mtase"/>
    <property type="match status" value="2"/>
</dbReference>
<evidence type="ECO:0000259" key="5">
    <source>
        <dbReference type="Pfam" id="PF01555"/>
    </source>
</evidence>
<gene>
    <name evidence="6" type="ORF">SAMN05443428_12818</name>
</gene>
<comment type="similarity">
    <text evidence="4">Belongs to the N(4)/N(6)-methyltransferase family.</text>
</comment>
<dbReference type="OrthoDB" id="9773571at2"/>
<dbReference type="Proteomes" id="UP000190105">
    <property type="component" value="Unassembled WGS sequence"/>
</dbReference>
<dbReference type="AlphaFoldDB" id="A0A1T4YAF8"/>
<dbReference type="EC" id="2.1.1.-" evidence="4"/>
<dbReference type="PRINTS" id="PR00508">
    <property type="entry name" value="S21N4MTFRASE"/>
</dbReference>
<dbReference type="GO" id="GO:0008170">
    <property type="term" value="F:N-methyltransferase activity"/>
    <property type="evidence" value="ECO:0007669"/>
    <property type="project" value="InterPro"/>
</dbReference>
<dbReference type="RefSeq" id="WP_078697540.1">
    <property type="nucleotide sequence ID" value="NZ_FUYH01000028.1"/>
</dbReference>
<dbReference type="CDD" id="cd02440">
    <property type="entry name" value="AdoMet_MTases"/>
    <property type="match status" value="1"/>
</dbReference>
<evidence type="ECO:0000256" key="3">
    <source>
        <dbReference type="ARBA" id="ARBA00022747"/>
    </source>
</evidence>
<feature type="domain" description="DNA methylase N-4/N-6" evidence="5">
    <location>
        <begin position="116"/>
        <end position="238"/>
    </location>
</feature>
<dbReference type="STRING" id="1147123.SAMN05443428_12818"/>
<feature type="domain" description="DNA methylase N-4/N-6" evidence="5">
    <location>
        <begin position="8"/>
        <end position="85"/>
    </location>
</feature>
<evidence type="ECO:0000313" key="7">
    <source>
        <dbReference type="Proteomes" id="UP000190105"/>
    </source>
</evidence>
<dbReference type="PANTHER" id="PTHR14911:SF13">
    <property type="entry name" value="TRNA (GUANINE(6)-N2)-METHYLTRANSFERASE THUMP3"/>
    <property type="match status" value="1"/>
</dbReference>
<dbReference type="EMBL" id="FUYH01000028">
    <property type="protein sequence ID" value="SKA98301.1"/>
    <property type="molecule type" value="Genomic_DNA"/>
</dbReference>
<dbReference type="SUPFAM" id="SSF53335">
    <property type="entry name" value="S-adenosyl-L-methionine-dependent methyltransferases"/>
    <property type="match status" value="2"/>
</dbReference>
<dbReference type="GO" id="GO:0003677">
    <property type="term" value="F:DNA binding"/>
    <property type="evidence" value="ECO:0007669"/>
    <property type="project" value="InterPro"/>
</dbReference>
<organism evidence="6 7">
    <name type="scientific">Caloramator quimbayensis</name>
    <dbReference type="NCBI Taxonomy" id="1147123"/>
    <lineage>
        <taxon>Bacteria</taxon>
        <taxon>Bacillati</taxon>
        <taxon>Bacillota</taxon>
        <taxon>Clostridia</taxon>
        <taxon>Eubacteriales</taxon>
        <taxon>Clostridiaceae</taxon>
        <taxon>Caloramator</taxon>
    </lineage>
</organism>
<dbReference type="InterPro" id="IPR001091">
    <property type="entry name" value="RM_Methyltransferase"/>
</dbReference>
<dbReference type="GO" id="GO:0030488">
    <property type="term" value="P:tRNA methylation"/>
    <property type="evidence" value="ECO:0007669"/>
    <property type="project" value="TreeGrafter"/>
</dbReference>
<keyword evidence="7" id="KW-1185">Reference proteome</keyword>
<dbReference type="Gene3D" id="3.40.50.150">
    <property type="entry name" value="Vaccinia Virus protein VP39"/>
    <property type="match status" value="2"/>
</dbReference>
<proteinExistence type="inferred from homology"/>
<keyword evidence="1 6" id="KW-0489">Methyltransferase</keyword>
<sequence length="242" mass="28063">MDSDFNLQTTTVWSFPERGNWGTHKGDYPGNWSPYIPKNIILRYSKENEIVLDQFAGSGTTLVEAKLLNRRAIGCDINDNALIISKQRVNKTLGNSKICILKRDARKLDGIKNNSIDLICTHPPYSNMIKYSIDNKDDLSLLSLEDFYIAMGDVAKECFRVLKYDRYCAILMGDMRKNNFIIPIGFNIMNIFINEGFKLKEIIIKEQHNCKSTKYWKDLSIKKNFYLITHEYLFVFKKLCSV</sequence>
<dbReference type="GO" id="GO:0009307">
    <property type="term" value="P:DNA restriction-modification system"/>
    <property type="evidence" value="ECO:0007669"/>
    <property type="project" value="UniProtKB-KW"/>
</dbReference>
<dbReference type="PANTHER" id="PTHR14911">
    <property type="entry name" value="THUMP DOMAIN-CONTAINING"/>
    <property type="match status" value="1"/>
</dbReference>